<dbReference type="RefSeq" id="WP_046498859.1">
    <property type="nucleotide sequence ID" value="NZ_CP011133.1"/>
</dbReference>
<accession>A0A0F6RIK4</accession>
<evidence type="ECO:0000256" key="1">
    <source>
        <dbReference type="SAM" id="SignalP"/>
    </source>
</evidence>
<protein>
    <recommendedName>
        <fullName evidence="4">Lipoprotein</fullName>
    </recommendedName>
</protein>
<keyword evidence="2" id="KW-0614">Plasmid</keyword>
<dbReference type="KEGG" id="cama:F384_26405"/>
<dbReference type="PROSITE" id="PS51257">
    <property type="entry name" value="PROKAR_LIPOPROTEIN"/>
    <property type="match status" value="1"/>
</dbReference>
<keyword evidence="1" id="KW-0732">Signal</keyword>
<gene>
    <name evidence="2" type="ORF">F384_26405</name>
</gene>
<dbReference type="Proteomes" id="UP000034085">
    <property type="component" value="Plasmid"/>
</dbReference>
<organism evidence="2 3">
    <name type="scientific">Citrobacter amalonaticus Y19</name>
    <dbReference type="NCBI Taxonomy" id="1261127"/>
    <lineage>
        <taxon>Bacteria</taxon>
        <taxon>Pseudomonadati</taxon>
        <taxon>Pseudomonadota</taxon>
        <taxon>Gammaproteobacteria</taxon>
        <taxon>Enterobacterales</taxon>
        <taxon>Enterobacteriaceae</taxon>
        <taxon>Citrobacter</taxon>
    </lineage>
</organism>
<dbReference type="PATRIC" id="fig|1261127.3.peg.5478"/>
<feature type="signal peptide" evidence="1">
    <location>
        <begin position="1"/>
        <end position="18"/>
    </location>
</feature>
<proteinExistence type="predicted"/>
<dbReference type="AlphaFoldDB" id="A0A0F6RIK4"/>
<sequence length="256" mass="27199">MKKISGLALVSLMLVGCAASQPPAMPVDSNPSDALKFARAMDLRQITDTGDQYLIYNGFTSNGQLVPLKTPVKAGEKGVTNLGGNGVADVAAGFATHTSFIPVLSVLTAQQPTAIVDGVVRVASWNGKSQEENEREVNAIFWKTLTRMDGYKVGGMCEGKGGAVENAVRRKATNGDWVSYADIAPTLPKPPISTSGQATFIIGNDCFNLYAARGSNVGLVKAMSKELGAQRALFLPGSPEHEPMVFSDGQQYLFRK</sequence>
<dbReference type="HOGENOM" id="CLU_1084621_0_0_6"/>
<evidence type="ECO:0000313" key="3">
    <source>
        <dbReference type="Proteomes" id="UP000034085"/>
    </source>
</evidence>
<dbReference type="OrthoDB" id="6625615at2"/>
<dbReference type="EMBL" id="CP011133">
    <property type="protein sequence ID" value="AKE62105.1"/>
    <property type="molecule type" value="Genomic_DNA"/>
</dbReference>
<evidence type="ECO:0008006" key="4">
    <source>
        <dbReference type="Google" id="ProtNLM"/>
    </source>
</evidence>
<geneLocation type="plasmid" evidence="2">
    <name>unnamed</name>
</geneLocation>
<name>A0A0F6RIK4_CITAM</name>
<reference evidence="2 3" key="1">
    <citation type="submission" date="2015-03" db="EMBL/GenBank/DDBJ databases">
        <title>Complete genome sequence of Citrobacter amalonaticus Y19.</title>
        <authorList>
            <person name="Park S."/>
        </authorList>
    </citation>
    <scope>NUCLEOTIDE SEQUENCE [LARGE SCALE GENOMIC DNA]</scope>
    <source>
        <strain evidence="2 3">Y19</strain>
        <plasmid evidence="3">Plasmid</plasmid>
    </source>
</reference>
<evidence type="ECO:0000313" key="2">
    <source>
        <dbReference type="EMBL" id="AKE62105.1"/>
    </source>
</evidence>
<feature type="chain" id="PRO_5002509425" description="Lipoprotein" evidence="1">
    <location>
        <begin position="19"/>
        <end position="256"/>
    </location>
</feature>